<dbReference type="STRING" id="6210.W6U1F9"/>
<dbReference type="OrthoDB" id="422362at2759"/>
<reference evidence="3 4" key="1">
    <citation type="journal article" date="2013" name="Nat. Genet.">
        <title>The genome of the hydatid tapeworm Echinococcus granulosus.</title>
        <authorList>
            <person name="Zheng H."/>
            <person name="Zhang W."/>
            <person name="Zhang L."/>
            <person name="Zhang Z."/>
            <person name="Li J."/>
            <person name="Lu G."/>
            <person name="Zhu Y."/>
            <person name="Wang Y."/>
            <person name="Huang Y."/>
            <person name="Liu J."/>
            <person name="Kang H."/>
            <person name="Chen J."/>
            <person name="Wang L."/>
            <person name="Chen A."/>
            <person name="Yu S."/>
            <person name="Gao Z."/>
            <person name="Jin L."/>
            <person name="Gu W."/>
            <person name="Wang Z."/>
            <person name="Zhao L."/>
            <person name="Shi B."/>
            <person name="Wen H."/>
            <person name="Lin R."/>
            <person name="Jones M.K."/>
            <person name="Brejova B."/>
            <person name="Vinar T."/>
            <person name="Zhao G."/>
            <person name="McManus D.P."/>
            <person name="Chen Z."/>
            <person name="Zhou Y."/>
            <person name="Wang S."/>
        </authorList>
    </citation>
    <scope>NUCLEOTIDE SEQUENCE [LARGE SCALE GENOMIC DNA]</scope>
</reference>
<evidence type="ECO:0000256" key="1">
    <source>
        <dbReference type="SAM" id="MobiDB-lite"/>
    </source>
</evidence>
<evidence type="ECO:0000313" key="4">
    <source>
        <dbReference type="Proteomes" id="UP000019149"/>
    </source>
</evidence>
<dbReference type="PRINTS" id="PR00929">
    <property type="entry name" value="ATHOOK"/>
</dbReference>
<sequence>MRPKKSKRRGSSGGSLAKSPPPTPVKGVGRRGRPPSKSPTAAPLPTPSLPSRENHNHSLSPDHSRTSSSDQDVYQGHPTPAFISKPVQPLDTAGAPTNSTSHPAYISPNDTIDRPRKLAKRERKALIKSSRRTRAVIDESFVANMNELSDIFQSNCGVGPCELHPIPMATDPSKPPPLLPSVSPPRGGKGRGGGRHGKPSSFFSAPRPAVASLTPLCLPFGGLPNRLKSPTTPLKQLTPRCVRRFLKAVNGILEPSTTVTRLFQPLDVPSSIIFPPPPVSVPPTSAPIPNEPNGFCGNNESINNHVAISSPCKRGRGRPPKSSIPVADPTVTKSPILLDLTTNTTDVLTAQPVVPVKTPLKSRRNLAGTPRELRALLTWDTMMKASQESGGPSGPGGDFTSMTSSAADPTSPLSLQIVSSGTGDETSDQRTTRGRSRRLSTGPASSGSFTEAESVHHHLSQQNSVAMGLEVSGVASSTPGSELIGSNFIEGGVAEKNEPHHPFSLSPNRGVGGKSRSSGNRKRRTTSPSLPPPLPSTPPSATDTAALEQGASQASPTLASPLLPPRKRYKVVGSGGESGEMTSSTATASASASHHLHNDNTEDEDNDLEFGIQYVDDSNASESVSPHGDHHQQRDVPIPTIAAVTTTAAAAAASTPNGKRRPRGRPSKKTYSPNGRPRREAAAMGFASMVASSINATSMLSMVEGNEVASSNPTTTTVTAEAADVKKEEVAPPSKRGRKPKKAVVPSLTGAAPKPRGRPPKHPRPSVEEPILVDLEDKKPIAIAPDIFIELKPPYMVSPEAQDEVECVKPMERLEVSKQRELKKSKRGRRPASSASSPPPAKRREMEENEENRLIYGSHQLRLFLLRNHYSRRKAKANSPESINLGLTKTQQFLAAGQIAKLPTRTGFFPFSSLADKIVEDVGNKEGEEHEEKMWVHQLYSRLLDTSDLCDPSTRLTSPLLSLPCPLRCPEFYRFICGSGLLNNFESALECENSIQPRILGTVSPDIVSQSEIKIAPFYPSGSGWPPLCLRDIVPRLGIVTGGFQQLDLLLEFLFRTWEAYAGRRSWVGKQLQQIRSLYNQLRTEHVANHPEKQLPLPSAGLASGSAKGSGPIIAGSGVARKKVDRQTLERGAEVISCLCGFRVEGGHVMVQCNACVTRQHLPCVWWALCLDMNPRLAAPATPLGATWPSTARPAASPLRLTRCRAALAGALAAGGHNISWLLSLADTSPDSCPVYYCPNCLELDGLTKDYPRTLAASLEVHNVAAVFSKTAKRHEYWSLGTDEEQFLTDEFAIIHRRDYEAATTATPMTNLLEEFSSRPPLMKASDAVVVRIYQLWKDANGRSWMEGGAFLRPYDLPSSLSSSLNTWHPRELIYDETSRLVLPLSTLRGRCCVLSPTTYRLGRPADLPAVVLPPEEMATPPTDHHPLVFLCERLVTKNEEGELIVKDIAPAYLKVITKPYYFLRHSETSSLRAAITRTFTIQHLLHLDSATRLGEIISCGVESGRLFADSVQRRWVDEAVPEAVKQDTSSVATPPPPRQSSTMSSKRPRERSLNAVLPLLKSLSPAGLPSTTAAVTTVFHHGSRKPSIVRSSLPRPPTPGLSSPKKRVRSTGAIISAPAIKHLSFTELQQQIALGDESLTKDTVPVTPKRRGRKPKVLASSLTHAPAPIEQLRVDVDTEIKEEGEKEGEEEDTREGCLLEPSISPKLAEVTSVMDSSFSCESITVTGMLQQIAPVACGEVMPGVEEVEVEQLRESVSPLPPDTAFPPKGIGALLRECCLQQEPIVEAVANLVISTLASLLSQTSSTYSCYDQVAVGRKIKEDLCVYDNMAVVFFGGERRSCETSLTGSWINFYARVESSTRRLTPPPLSTFLLAEVLNSNGKWRDLAVGTPTGSYTYSLVVAAPMNSHLTLHSQMGRSIDEEWNSTLPDVTPTFDVLQGCVVECADRVVRKCLEAVIVEVTCGANRSDLLRTSPPPCLIAPPRRVPRVLFEEYESWEEGSVLDLPDVEYLNSTGIFSIVSKGNEEEEKEAASSLLRLSPPIVLEASDLTTVRRPTIDRDDEVVNETEGQEVEEEDEEEEEPYQPISSASESNSDTSNDNPVGSTAPTVLATVPSVPVVVTVEADATSRERHHSNTSTTAAAASAVVSVPTITRAISSSSGSSSRRRKGSSPKKRVFDDPERILDLSAKSSAVDE</sequence>
<feature type="compositionally biased region" description="Low complexity" evidence="1">
    <location>
        <begin position="579"/>
        <end position="593"/>
    </location>
</feature>
<feature type="region of interest" description="Disordered" evidence="1">
    <location>
        <begin position="705"/>
        <end position="772"/>
    </location>
</feature>
<feature type="domain" description="BAH" evidence="2">
    <location>
        <begin position="1308"/>
        <end position="1447"/>
    </location>
</feature>
<feature type="region of interest" description="Disordered" evidence="1">
    <location>
        <begin position="1523"/>
        <end position="1551"/>
    </location>
</feature>
<dbReference type="InterPro" id="IPR017956">
    <property type="entry name" value="AT_hook_DNA-bd_motif"/>
</dbReference>
<feature type="compositionally biased region" description="Basic residues" evidence="1">
    <location>
        <begin position="658"/>
        <end position="668"/>
    </location>
</feature>
<feature type="compositionally biased region" description="Basic residues" evidence="1">
    <location>
        <begin position="755"/>
        <end position="764"/>
    </location>
</feature>
<evidence type="ECO:0000313" key="3">
    <source>
        <dbReference type="EMBL" id="EUB54878.1"/>
    </source>
</evidence>
<feature type="compositionally biased region" description="Pro residues" evidence="1">
    <location>
        <begin position="173"/>
        <end position="183"/>
    </location>
</feature>
<dbReference type="GeneID" id="36345986"/>
<comment type="caution">
    <text evidence="3">The sequence shown here is derived from an EMBL/GenBank/DDBJ whole genome shotgun (WGS) entry which is preliminary data.</text>
</comment>
<feature type="region of interest" description="Disordered" evidence="1">
    <location>
        <begin position="1582"/>
        <end position="1610"/>
    </location>
</feature>
<feature type="compositionally biased region" description="Low complexity" evidence="1">
    <location>
        <begin position="2087"/>
        <end position="2109"/>
    </location>
</feature>
<feature type="compositionally biased region" description="Low complexity" evidence="1">
    <location>
        <begin position="2136"/>
        <end position="2149"/>
    </location>
</feature>
<feature type="compositionally biased region" description="Basic residues" evidence="1">
    <location>
        <begin position="1"/>
        <end position="10"/>
    </location>
</feature>
<protein>
    <recommendedName>
        <fullName evidence="2">BAH domain-containing protein</fullName>
    </recommendedName>
</protein>
<feature type="compositionally biased region" description="Pro residues" evidence="1">
    <location>
        <begin position="529"/>
        <end position="538"/>
    </location>
</feature>
<dbReference type="CTD" id="36345986"/>
<feature type="compositionally biased region" description="Acidic residues" evidence="1">
    <location>
        <begin position="2059"/>
        <end position="2082"/>
    </location>
</feature>
<dbReference type="EMBL" id="APAU02000204">
    <property type="protein sequence ID" value="EUB54878.1"/>
    <property type="molecule type" value="Genomic_DNA"/>
</dbReference>
<dbReference type="OMA" id="FRTWEAY"/>
<feature type="region of interest" description="Disordered" evidence="1">
    <location>
        <begin position="1"/>
        <end position="125"/>
    </location>
</feature>
<gene>
    <name evidence="3" type="ORF">EGR_10271</name>
</gene>
<feature type="region of interest" description="Disordered" evidence="1">
    <location>
        <begin position="2053"/>
        <end position="2109"/>
    </location>
</feature>
<proteinExistence type="predicted"/>
<dbReference type="SMART" id="SM00384">
    <property type="entry name" value="AT_hook"/>
    <property type="match status" value="5"/>
</dbReference>
<dbReference type="KEGG" id="egl:EGR_10271"/>
<feature type="compositionally biased region" description="Basic residues" evidence="1">
    <location>
        <begin position="188"/>
        <end position="198"/>
    </location>
</feature>
<feature type="region of interest" description="Disordered" evidence="1">
    <location>
        <begin position="816"/>
        <end position="849"/>
    </location>
</feature>
<dbReference type="GO" id="GO:0003677">
    <property type="term" value="F:DNA binding"/>
    <property type="evidence" value="ECO:0007669"/>
    <property type="project" value="InterPro"/>
</dbReference>
<feature type="region of interest" description="Disordered" evidence="1">
    <location>
        <begin position="648"/>
        <end position="678"/>
    </location>
</feature>
<feature type="compositionally biased region" description="Low complexity" evidence="1">
    <location>
        <begin position="539"/>
        <end position="561"/>
    </location>
</feature>
<feature type="region of interest" description="Disordered" evidence="1">
    <location>
        <begin position="168"/>
        <end position="202"/>
    </location>
</feature>
<dbReference type="Gene3D" id="2.30.30.490">
    <property type="match status" value="1"/>
</dbReference>
<dbReference type="GO" id="GO:0003682">
    <property type="term" value="F:chromatin binding"/>
    <property type="evidence" value="ECO:0007669"/>
    <property type="project" value="InterPro"/>
</dbReference>
<feature type="region of interest" description="Disordered" evidence="1">
    <location>
        <begin position="1643"/>
        <end position="1665"/>
    </location>
</feature>
<evidence type="ECO:0000259" key="2">
    <source>
        <dbReference type="PROSITE" id="PS51038"/>
    </source>
</evidence>
<keyword evidence="4" id="KW-1185">Reference proteome</keyword>
<feature type="compositionally biased region" description="Basic and acidic residues" evidence="1">
    <location>
        <begin position="2175"/>
        <end position="2184"/>
    </location>
</feature>
<dbReference type="Proteomes" id="UP000019149">
    <property type="component" value="Unassembled WGS sequence"/>
</dbReference>
<dbReference type="InterPro" id="IPR043151">
    <property type="entry name" value="BAH_sf"/>
</dbReference>
<feature type="region of interest" description="Disordered" evidence="1">
    <location>
        <begin position="385"/>
        <end position="459"/>
    </location>
</feature>
<feature type="region of interest" description="Disordered" evidence="1">
    <location>
        <begin position="2126"/>
        <end position="2195"/>
    </location>
</feature>
<feature type="compositionally biased region" description="Basic residues" evidence="1">
    <location>
        <begin position="2164"/>
        <end position="2174"/>
    </location>
</feature>
<name>W6U1F9_ECHGR</name>
<dbReference type="PROSITE" id="PS51038">
    <property type="entry name" value="BAH"/>
    <property type="match status" value="1"/>
</dbReference>
<feature type="region of interest" description="Disordered" evidence="1">
    <location>
        <begin position="493"/>
        <end position="605"/>
    </location>
</feature>
<feature type="compositionally biased region" description="Basic and acidic residues" evidence="1">
    <location>
        <begin position="52"/>
        <end position="65"/>
    </location>
</feature>
<organism evidence="3 4">
    <name type="scientific">Echinococcus granulosus</name>
    <name type="common">Hydatid tapeworm</name>
    <dbReference type="NCBI Taxonomy" id="6210"/>
    <lineage>
        <taxon>Eukaryota</taxon>
        <taxon>Metazoa</taxon>
        <taxon>Spiralia</taxon>
        <taxon>Lophotrochozoa</taxon>
        <taxon>Platyhelminthes</taxon>
        <taxon>Cestoda</taxon>
        <taxon>Eucestoda</taxon>
        <taxon>Cyclophyllidea</taxon>
        <taxon>Taeniidae</taxon>
        <taxon>Echinococcus</taxon>
        <taxon>Echinococcus granulosus group</taxon>
    </lineage>
</organism>
<dbReference type="InterPro" id="IPR001025">
    <property type="entry name" value="BAH_dom"/>
</dbReference>
<feature type="compositionally biased region" description="Polar residues" evidence="1">
    <location>
        <begin position="400"/>
        <end position="424"/>
    </location>
</feature>
<accession>W6U1F9</accession>
<dbReference type="RefSeq" id="XP_024346074.1">
    <property type="nucleotide sequence ID" value="XM_024499520.1"/>
</dbReference>